<evidence type="ECO:0000256" key="1">
    <source>
        <dbReference type="SAM" id="MobiDB-lite"/>
    </source>
</evidence>
<protein>
    <submittedName>
        <fullName evidence="2">Uncharacterized protein</fullName>
    </submittedName>
</protein>
<feature type="compositionally biased region" description="Acidic residues" evidence="1">
    <location>
        <begin position="354"/>
        <end position="364"/>
    </location>
</feature>
<reference evidence="2" key="1">
    <citation type="submission" date="2021-01" db="EMBL/GenBank/DDBJ databases">
        <authorList>
            <person name="Corre E."/>
            <person name="Pelletier E."/>
            <person name="Niang G."/>
            <person name="Scheremetjew M."/>
            <person name="Finn R."/>
            <person name="Kale V."/>
            <person name="Holt S."/>
            <person name="Cochrane G."/>
            <person name="Meng A."/>
            <person name="Brown T."/>
            <person name="Cohen L."/>
        </authorList>
    </citation>
    <scope>NUCLEOTIDE SEQUENCE</scope>
    <source>
        <strain evidence="2">CCMP2084</strain>
    </source>
</reference>
<organism evidence="2">
    <name type="scientific">Attheya septentrionalis</name>
    <dbReference type="NCBI Taxonomy" id="420275"/>
    <lineage>
        <taxon>Eukaryota</taxon>
        <taxon>Sar</taxon>
        <taxon>Stramenopiles</taxon>
        <taxon>Ochrophyta</taxon>
        <taxon>Bacillariophyta</taxon>
        <taxon>Coscinodiscophyceae</taxon>
        <taxon>Chaetocerotophycidae</taxon>
        <taxon>Chaetocerotales</taxon>
        <taxon>Attheyaceae</taxon>
        <taxon>Attheya</taxon>
    </lineage>
</organism>
<gene>
    <name evidence="2" type="ORF">ASEP1449_LOCUS3809</name>
</gene>
<feature type="region of interest" description="Disordered" evidence="1">
    <location>
        <begin position="253"/>
        <end position="364"/>
    </location>
</feature>
<feature type="compositionally biased region" description="Acidic residues" evidence="1">
    <location>
        <begin position="293"/>
        <end position="311"/>
    </location>
</feature>
<feature type="compositionally biased region" description="Basic residues" evidence="1">
    <location>
        <begin position="330"/>
        <end position="346"/>
    </location>
</feature>
<evidence type="ECO:0000313" key="2">
    <source>
        <dbReference type="EMBL" id="CAD9811984.1"/>
    </source>
</evidence>
<name>A0A7S2U8N1_9STRA</name>
<sequence length="364" mass="40779">MRLAVGVNVAMVAMMRAASLQPSFVVVNAFGVVTPATFRAMRPSRMVTSLHMGMSDDSNASAKSMAKRVKAAGSTLWNRMDTLQAAGFAPTHQDETIVMNHSEDGSIVRQRCSERSSSPQISALGFKQGVYAVVFMFLVKWYRARYITKIPVWDRQPQWNTVITSKEQEKDLRAYTCKTCGSTIFTAKNRHGYFRGSRGLRGMGCFTCGAKGEDNFVMDRDRIVEDVGEDDYFDYERPLDFVTRAERRAAIKEAQGDEEKANQMLVEQQDARSGITAIDDDPEEFAVYKKEDNGEEEEDTFEPEAQAEEPDTPAVETKDEDDVIPEPVKLKAKPKKKKSSAPKKPKPSTPVSDSDMDILDMDDF</sequence>
<dbReference type="EMBL" id="HBHQ01005704">
    <property type="protein sequence ID" value="CAD9811984.1"/>
    <property type="molecule type" value="Transcribed_RNA"/>
</dbReference>
<dbReference type="AlphaFoldDB" id="A0A7S2U8N1"/>
<accession>A0A7S2U8N1</accession>
<proteinExistence type="predicted"/>